<dbReference type="SMART" id="SM00443">
    <property type="entry name" value="G_patch"/>
    <property type="match status" value="1"/>
</dbReference>
<feature type="domain" description="R3H" evidence="5">
    <location>
        <begin position="326"/>
        <end position="389"/>
    </location>
</feature>
<accession>A0A834XQ16</accession>
<dbReference type="InterPro" id="IPR014720">
    <property type="entry name" value="dsRBD_dom"/>
</dbReference>
<dbReference type="InterPro" id="IPR036867">
    <property type="entry name" value="R3H_dom_sf"/>
</dbReference>
<dbReference type="PANTHER" id="PTHR48430:SF1">
    <property type="entry name" value="PARTNER OF XRN-2 PROTEIN 1"/>
    <property type="match status" value="1"/>
</dbReference>
<dbReference type="GO" id="GO:0003723">
    <property type="term" value="F:RNA binding"/>
    <property type="evidence" value="ECO:0007669"/>
    <property type="project" value="UniProtKB-UniRule"/>
</dbReference>
<keyword evidence="1" id="KW-0694">RNA-binding</keyword>
<evidence type="ECO:0000259" key="6">
    <source>
        <dbReference type="PROSITE" id="PS51827"/>
    </source>
</evidence>
<keyword evidence="8" id="KW-1185">Reference proteome</keyword>
<feature type="region of interest" description="Disordered" evidence="2">
    <location>
        <begin position="87"/>
        <end position="132"/>
    </location>
</feature>
<protein>
    <recommendedName>
        <fullName evidence="9">NF-kappa-B-repressing factor</fullName>
    </recommendedName>
</protein>
<reference evidence="7 8" key="1">
    <citation type="submission" date="2020-08" db="EMBL/GenBank/DDBJ databases">
        <title>Aphidius gifuensis genome sequencing and assembly.</title>
        <authorList>
            <person name="Du Z."/>
        </authorList>
    </citation>
    <scope>NUCLEOTIDE SEQUENCE [LARGE SCALE GENOMIC DNA]</scope>
    <source>
        <strain evidence="7">YNYX2018</strain>
        <tissue evidence="7">Adults</tissue>
    </source>
</reference>
<dbReference type="Pfam" id="PF01585">
    <property type="entry name" value="G-patch"/>
    <property type="match status" value="1"/>
</dbReference>
<dbReference type="Proteomes" id="UP000639338">
    <property type="component" value="Unassembled WGS sequence"/>
</dbReference>
<dbReference type="InterPro" id="IPR000467">
    <property type="entry name" value="G_patch_dom"/>
</dbReference>
<feature type="domain" description="XRN2-binding (XTBD)" evidence="6">
    <location>
        <begin position="8"/>
        <end position="92"/>
    </location>
</feature>
<dbReference type="Pfam" id="PF00035">
    <property type="entry name" value="dsrm"/>
    <property type="match status" value="1"/>
</dbReference>
<feature type="domain" description="DRBM" evidence="3">
    <location>
        <begin position="197"/>
        <end position="231"/>
    </location>
</feature>
<evidence type="ECO:0000313" key="8">
    <source>
        <dbReference type="Proteomes" id="UP000639338"/>
    </source>
</evidence>
<dbReference type="EMBL" id="JACMRX010000004">
    <property type="protein sequence ID" value="KAF7990806.1"/>
    <property type="molecule type" value="Genomic_DNA"/>
</dbReference>
<dbReference type="SUPFAM" id="SSF82708">
    <property type="entry name" value="R3H domain"/>
    <property type="match status" value="1"/>
</dbReference>
<organism evidence="7 8">
    <name type="scientific">Aphidius gifuensis</name>
    <name type="common">Parasitoid wasp</name>
    <dbReference type="NCBI Taxonomy" id="684658"/>
    <lineage>
        <taxon>Eukaryota</taxon>
        <taxon>Metazoa</taxon>
        <taxon>Ecdysozoa</taxon>
        <taxon>Arthropoda</taxon>
        <taxon>Hexapoda</taxon>
        <taxon>Insecta</taxon>
        <taxon>Pterygota</taxon>
        <taxon>Neoptera</taxon>
        <taxon>Endopterygota</taxon>
        <taxon>Hymenoptera</taxon>
        <taxon>Apocrita</taxon>
        <taxon>Ichneumonoidea</taxon>
        <taxon>Braconidae</taxon>
        <taxon>Aphidiinae</taxon>
        <taxon>Aphidius</taxon>
    </lineage>
</organism>
<dbReference type="PANTHER" id="PTHR48430">
    <property type="entry name" value="PARTNER OF XRN-2 PROTEIN 1"/>
    <property type="match status" value="1"/>
</dbReference>
<proteinExistence type="predicted"/>
<dbReference type="PROSITE" id="PS50174">
    <property type="entry name" value="G_PATCH"/>
    <property type="match status" value="1"/>
</dbReference>
<dbReference type="GO" id="GO:0010468">
    <property type="term" value="P:regulation of gene expression"/>
    <property type="evidence" value="ECO:0007669"/>
    <property type="project" value="UniProtKB-ARBA"/>
</dbReference>
<dbReference type="OrthoDB" id="2359216at2759"/>
<dbReference type="PROSITE" id="PS50137">
    <property type="entry name" value="DS_RBD"/>
    <property type="match status" value="1"/>
</dbReference>
<evidence type="ECO:0008006" key="9">
    <source>
        <dbReference type="Google" id="ProtNLM"/>
    </source>
</evidence>
<name>A0A834XQ16_APHGI</name>
<evidence type="ECO:0000256" key="2">
    <source>
        <dbReference type="SAM" id="MobiDB-lite"/>
    </source>
</evidence>
<dbReference type="AlphaFoldDB" id="A0A834XQ16"/>
<sequence length="416" mass="47149">MDVTEWDVEKYKVEHECDEHWDLRKSFLEAHKDRFAIDQLVCLAQVFTNIELLGCRYPEETMDLVAELSEDIAKDYRERQKTKLQRTFVKASDAASSKAKGRSSTTPSSTNSSPITKNFDNNKNDNVRKYETNDDNISCKKTRIDKNNQPYGKLVLFQYPNQAPASIIDSLGRLSAQPIECKHEVKKLDDDKNDCKCEIFIGGKFLSSGNGKTKKLARAAASEIGLQILRKYYYLIEVKTEWKDNLIGDSNKLVKTDESENSSCDKKKNESDKLLGDNVGAKLMKLMGWAGGGLGKSEQGITEPVTVDKTISRRGFGMKLTSKNMRQFKQKCLQTFKQYIIDGDKNDLIFADFEKEERAIMHQCAKQVGLKSNSINRNGKRTLLVSRKIDPNDLVDELLTVGGSTEKYTLLFPTDN</sequence>
<dbReference type="InterPro" id="IPR001374">
    <property type="entry name" value="R3H_dom"/>
</dbReference>
<dbReference type="InterPro" id="IPR021859">
    <property type="entry name" value="XTBD"/>
</dbReference>
<feature type="domain" description="G-patch" evidence="4">
    <location>
        <begin position="276"/>
        <end position="321"/>
    </location>
</feature>
<dbReference type="SUPFAM" id="SSF54768">
    <property type="entry name" value="dsRNA-binding domain-like"/>
    <property type="match status" value="1"/>
</dbReference>
<evidence type="ECO:0000256" key="1">
    <source>
        <dbReference type="PROSITE-ProRule" id="PRU00266"/>
    </source>
</evidence>
<evidence type="ECO:0000259" key="4">
    <source>
        <dbReference type="PROSITE" id="PS50174"/>
    </source>
</evidence>
<dbReference type="Gene3D" id="3.30.1370.50">
    <property type="entry name" value="R3H-like domain"/>
    <property type="match status" value="1"/>
</dbReference>
<dbReference type="PROSITE" id="PS51061">
    <property type="entry name" value="R3H"/>
    <property type="match status" value="1"/>
</dbReference>
<dbReference type="Pfam" id="PF11952">
    <property type="entry name" value="XTBD"/>
    <property type="match status" value="1"/>
</dbReference>
<evidence type="ECO:0000259" key="5">
    <source>
        <dbReference type="PROSITE" id="PS51061"/>
    </source>
</evidence>
<gene>
    <name evidence="7" type="ORF">HCN44_000611</name>
</gene>
<feature type="compositionally biased region" description="Basic and acidic residues" evidence="2">
    <location>
        <begin position="120"/>
        <end position="132"/>
    </location>
</feature>
<evidence type="ECO:0000313" key="7">
    <source>
        <dbReference type="EMBL" id="KAF7990806.1"/>
    </source>
</evidence>
<comment type="caution">
    <text evidence="7">The sequence shown here is derived from an EMBL/GenBank/DDBJ whole genome shotgun (WGS) entry which is preliminary data.</text>
</comment>
<dbReference type="PROSITE" id="PS51827">
    <property type="entry name" value="XTBD"/>
    <property type="match status" value="1"/>
</dbReference>
<feature type="compositionally biased region" description="Low complexity" evidence="2">
    <location>
        <begin position="90"/>
        <end position="116"/>
    </location>
</feature>
<evidence type="ECO:0000259" key="3">
    <source>
        <dbReference type="PROSITE" id="PS50137"/>
    </source>
</evidence>